<evidence type="ECO:0000313" key="6">
    <source>
        <dbReference type="EMBL" id="OUE27597.1"/>
    </source>
</evidence>
<dbReference type="AlphaFoldDB" id="A0A251YTK6"/>
<dbReference type="InterPro" id="IPR050194">
    <property type="entry name" value="Glycosyltransferase_grp1"/>
</dbReference>
<evidence type="ECO:0000259" key="5">
    <source>
        <dbReference type="Pfam" id="PF13579"/>
    </source>
</evidence>
<dbReference type="PANTHER" id="PTHR45947">
    <property type="entry name" value="SULFOQUINOVOSYL TRANSFERASE SQD2"/>
    <property type="match status" value="1"/>
</dbReference>
<sequence>MGRQSGYGAARAVNDIETSRPQNGPMGESRTTDAARTRTAPDLGGLTVCLVGINYWPETTGIAPYTTAMADALTDAGASVHVITGIPHYPQWKLQDERYADGRRWEEMRDGVRITRVRHTIPETPDLTGRAKLEASFLRGALREVRRDSSDIVIAVTPSLAGLAAGALGHGRRPFGVLVQDLTGNAAGESGTTGGRASRLIASGEYALLRRADRIGVITPRFGDLLVQQGLPDGSISGLPNFTHITPVDVSTSAARARLGWTPDAFTVVHTGNMGMKQGLESVVEAARLSDTRDLGIEFVLVGDGNQRAALEAQGAGIRSLRFVPPLDGDDYPYALAAADALLLNEKPGVREMSMPSKLTSYTSSRRPIIAAVEDGGITESVVREHGAAAIIPPGDPERLLQAAQDMRCDTEGAAALTTAAQRMYQNRYSPVSAHARYVRFAESLSVLGAGVRA</sequence>
<dbReference type="GO" id="GO:1901137">
    <property type="term" value="P:carbohydrate derivative biosynthetic process"/>
    <property type="evidence" value="ECO:0007669"/>
    <property type="project" value="UniProtKB-ARBA"/>
</dbReference>
<feature type="region of interest" description="Disordered" evidence="4">
    <location>
        <begin position="1"/>
        <end position="39"/>
    </location>
</feature>
<dbReference type="EMBL" id="MDJZ01000004">
    <property type="protein sequence ID" value="OUE27597.1"/>
    <property type="molecule type" value="Genomic_DNA"/>
</dbReference>
<comment type="caution">
    <text evidence="6">The sequence shown here is derived from an EMBL/GenBank/DDBJ whole genome shotgun (WGS) entry which is preliminary data.</text>
</comment>
<evidence type="ECO:0000256" key="3">
    <source>
        <dbReference type="ARBA" id="ARBA00022679"/>
    </source>
</evidence>
<feature type="domain" description="Glycosyltransferase subfamily 4-like N-terminal" evidence="5">
    <location>
        <begin position="60"/>
        <end position="241"/>
    </location>
</feature>
<evidence type="ECO:0000256" key="1">
    <source>
        <dbReference type="ARBA" id="ARBA00021292"/>
    </source>
</evidence>
<keyword evidence="3 6" id="KW-0808">Transferase</keyword>
<name>A0A251YTK6_9MICO</name>
<protein>
    <recommendedName>
        <fullName evidence="1">D-inositol 3-phosphate glycosyltransferase</fullName>
    </recommendedName>
</protein>
<dbReference type="Pfam" id="PF13692">
    <property type="entry name" value="Glyco_trans_1_4"/>
    <property type="match status" value="1"/>
</dbReference>
<dbReference type="InterPro" id="IPR028098">
    <property type="entry name" value="Glyco_trans_4-like_N"/>
</dbReference>
<gene>
    <name evidence="6" type="ORF">BFL37_01580</name>
</gene>
<dbReference type="Gene3D" id="3.40.50.2000">
    <property type="entry name" value="Glycogen Phosphorylase B"/>
    <property type="match status" value="2"/>
</dbReference>
<dbReference type="PANTHER" id="PTHR45947:SF3">
    <property type="entry name" value="SULFOQUINOVOSYL TRANSFERASE SQD2"/>
    <property type="match status" value="1"/>
</dbReference>
<organism evidence="6 7">
    <name type="scientific">Clavibacter michiganensis</name>
    <dbReference type="NCBI Taxonomy" id="28447"/>
    <lineage>
        <taxon>Bacteria</taxon>
        <taxon>Bacillati</taxon>
        <taxon>Actinomycetota</taxon>
        <taxon>Actinomycetes</taxon>
        <taxon>Micrococcales</taxon>
        <taxon>Microbacteriaceae</taxon>
        <taxon>Clavibacter</taxon>
    </lineage>
</organism>
<dbReference type="Proteomes" id="UP000195101">
    <property type="component" value="Unassembled WGS sequence"/>
</dbReference>
<evidence type="ECO:0000256" key="2">
    <source>
        <dbReference type="ARBA" id="ARBA00022676"/>
    </source>
</evidence>
<dbReference type="SUPFAM" id="SSF53756">
    <property type="entry name" value="UDP-Glycosyltransferase/glycogen phosphorylase"/>
    <property type="match status" value="1"/>
</dbReference>
<accession>A0A251YTK6</accession>
<evidence type="ECO:0000313" key="7">
    <source>
        <dbReference type="Proteomes" id="UP000195101"/>
    </source>
</evidence>
<reference evidence="6 7" key="1">
    <citation type="submission" date="2016-08" db="EMBL/GenBank/DDBJ databases">
        <title>Genome sequence of Clavibacter michiganensis spp strain CFBP8019.</title>
        <authorList>
            <person name="Thapa S.P."/>
            <person name="Coaker G."/>
            <person name="Jacques M.-A."/>
        </authorList>
    </citation>
    <scope>NUCLEOTIDE SEQUENCE [LARGE SCALE GENOMIC DNA]</scope>
    <source>
        <strain evidence="6">CFBP8019</strain>
    </source>
</reference>
<dbReference type="CDD" id="cd03794">
    <property type="entry name" value="GT4_WbuB-like"/>
    <property type="match status" value="1"/>
</dbReference>
<keyword evidence="2" id="KW-0328">Glycosyltransferase</keyword>
<evidence type="ECO:0000256" key="4">
    <source>
        <dbReference type="SAM" id="MobiDB-lite"/>
    </source>
</evidence>
<keyword evidence="7" id="KW-1185">Reference proteome</keyword>
<proteinExistence type="predicted"/>
<dbReference type="Pfam" id="PF13579">
    <property type="entry name" value="Glyco_trans_4_4"/>
    <property type="match status" value="1"/>
</dbReference>
<dbReference type="GO" id="GO:0016758">
    <property type="term" value="F:hexosyltransferase activity"/>
    <property type="evidence" value="ECO:0007669"/>
    <property type="project" value="TreeGrafter"/>
</dbReference>